<evidence type="ECO:0000313" key="2">
    <source>
        <dbReference type="Proteomes" id="UP000790377"/>
    </source>
</evidence>
<proteinExistence type="predicted"/>
<protein>
    <submittedName>
        <fullName evidence="1">Uncharacterized protein</fullName>
    </submittedName>
</protein>
<comment type="caution">
    <text evidence="1">The sequence shown here is derived from an EMBL/GenBank/DDBJ whole genome shotgun (WGS) entry which is preliminary data.</text>
</comment>
<dbReference type="EMBL" id="MU267925">
    <property type="protein sequence ID" value="KAH7907231.1"/>
    <property type="molecule type" value="Genomic_DNA"/>
</dbReference>
<dbReference type="Proteomes" id="UP000790377">
    <property type="component" value="Unassembled WGS sequence"/>
</dbReference>
<gene>
    <name evidence="1" type="ORF">BJ138DRAFT_1104490</name>
</gene>
<keyword evidence="2" id="KW-1185">Reference proteome</keyword>
<organism evidence="1 2">
    <name type="scientific">Hygrophoropsis aurantiaca</name>
    <dbReference type="NCBI Taxonomy" id="72124"/>
    <lineage>
        <taxon>Eukaryota</taxon>
        <taxon>Fungi</taxon>
        <taxon>Dikarya</taxon>
        <taxon>Basidiomycota</taxon>
        <taxon>Agaricomycotina</taxon>
        <taxon>Agaricomycetes</taxon>
        <taxon>Agaricomycetidae</taxon>
        <taxon>Boletales</taxon>
        <taxon>Coniophorineae</taxon>
        <taxon>Hygrophoropsidaceae</taxon>
        <taxon>Hygrophoropsis</taxon>
    </lineage>
</organism>
<name>A0ACB8A1X0_9AGAM</name>
<sequence>MCRSEAGAYSTDPKRAQKVPNRIGRMKPGTHAQVNRLGRGGRKEVLVNGHGRCSVCTDKPKAPVDVGNTGVLIYWQGCGRGRSRYPRLKARCMEGDVNGVVVVAVLGNSSSKDGIIFASSFVTNPSSNPLIPLQLTARYRSHQHLAIAITSTIRLPFGSGGAYMTKRARVYERTEGKGDGSPVPFWDRGYGTHIHHETKHDGGTPNTELQYKLVHIGLTSFPLAAVNALRHYDEITLRHSEFKVGRLLTFIAANFQISGLEPGAIAMQNLPASRSLYTPANSLLNSRYPITGTGTPIEDDTRIFGHGLRGGLRFHEVDESKRDSVVADVFSLSLHDAGTDPRHSPLLVPSLRRYLRVHRHHQLRIWPYRQAVGSEKDKLETMIQKTARDKYLEANFPLIGSLFWVSFSLEEKPWNLGVLPLFLGARPHSEFLAHFESATLM</sequence>
<accession>A0ACB8A1X0</accession>
<evidence type="ECO:0000313" key="1">
    <source>
        <dbReference type="EMBL" id="KAH7907231.1"/>
    </source>
</evidence>
<reference evidence="1" key="1">
    <citation type="journal article" date="2021" name="New Phytol.">
        <title>Evolutionary innovations through gain and loss of genes in the ectomycorrhizal Boletales.</title>
        <authorList>
            <person name="Wu G."/>
            <person name="Miyauchi S."/>
            <person name="Morin E."/>
            <person name="Kuo A."/>
            <person name="Drula E."/>
            <person name="Varga T."/>
            <person name="Kohler A."/>
            <person name="Feng B."/>
            <person name="Cao Y."/>
            <person name="Lipzen A."/>
            <person name="Daum C."/>
            <person name="Hundley H."/>
            <person name="Pangilinan J."/>
            <person name="Johnson J."/>
            <person name="Barry K."/>
            <person name="LaButti K."/>
            <person name="Ng V."/>
            <person name="Ahrendt S."/>
            <person name="Min B."/>
            <person name="Choi I.G."/>
            <person name="Park H."/>
            <person name="Plett J.M."/>
            <person name="Magnuson J."/>
            <person name="Spatafora J.W."/>
            <person name="Nagy L.G."/>
            <person name="Henrissat B."/>
            <person name="Grigoriev I.V."/>
            <person name="Yang Z.L."/>
            <person name="Xu J."/>
            <person name="Martin F.M."/>
        </authorList>
    </citation>
    <scope>NUCLEOTIDE SEQUENCE</scope>
    <source>
        <strain evidence="1">ATCC 28755</strain>
    </source>
</reference>